<dbReference type="Pfam" id="PF01527">
    <property type="entry name" value="HTH_Tnp_1"/>
    <property type="match status" value="1"/>
</dbReference>
<organism evidence="2 3">
    <name type="scientific">Microlunatus aurantiacus</name>
    <dbReference type="NCBI Taxonomy" id="446786"/>
    <lineage>
        <taxon>Bacteria</taxon>
        <taxon>Bacillati</taxon>
        <taxon>Actinomycetota</taxon>
        <taxon>Actinomycetes</taxon>
        <taxon>Propionibacteriales</taxon>
        <taxon>Propionibacteriaceae</taxon>
        <taxon>Microlunatus</taxon>
    </lineage>
</organism>
<dbReference type="Gene3D" id="1.10.10.60">
    <property type="entry name" value="Homeodomain-like"/>
    <property type="match status" value="1"/>
</dbReference>
<feature type="region of interest" description="Disordered" evidence="1">
    <location>
        <begin position="51"/>
        <end position="80"/>
    </location>
</feature>
<protein>
    <recommendedName>
        <fullName evidence="4">Transposase</fullName>
    </recommendedName>
</protein>
<dbReference type="Proteomes" id="UP001500051">
    <property type="component" value="Unassembled WGS sequence"/>
</dbReference>
<dbReference type="PANTHER" id="PTHR33215:SF13">
    <property type="entry name" value="PROTEIN DISTAL ANTENNA"/>
    <property type="match status" value="1"/>
</dbReference>
<proteinExistence type="predicted"/>
<keyword evidence="3" id="KW-1185">Reference proteome</keyword>
<dbReference type="EMBL" id="BAAAYX010000027">
    <property type="protein sequence ID" value="GAA3718964.1"/>
    <property type="molecule type" value="Genomic_DNA"/>
</dbReference>
<sequence length="122" mass="13579">MARKNYSEEFRRQAVDLYESTPGATVRGIAEDLGIVRGTLRHWLEAYGTGKKTAADGTLTSSPLHAKPPMTSPSGPVDETQEQRIARLETENAALRAETTKLTTEREILQRAAKYFAGETRW</sequence>
<gene>
    <name evidence="2" type="ORF">GCM10022204_43880</name>
</gene>
<dbReference type="InterPro" id="IPR051839">
    <property type="entry name" value="RD_transcriptional_regulator"/>
</dbReference>
<comment type="caution">
    <text evidence="2">The sequence shown here is derived from an EMBL/GenBank/DDBJ whole genome shotgun (WGS) entry which is preliminary data.</text>
</comment>
<dbReference type="SUPFAM" id="SSF46689">
    <property type="entry name" value="Homeodomain-like"/>
    <property type="match status" value="1"/>
</dbReference>
<evidence type="ECO:0008006" key="4">
    <source>
        <dbReference type="Google" id="ProtNLM"/>
    </source>
</evidence>
<dbReference type="InterPro" id="IPR002514">
    <property type="entry name" value="Transposase_8"/>
</dbReference>
<dbReference type="PANTHER" id="PTHR33215">
    <property type="entry name" value="PROTEIN DISTAL ANTENNA"/>
    <property type="match status" value="1"/>
</dbReference>
<evidence type="ECO:0000313" key="3">
    <source>
        <dbReference type="Proteomes" id="UP001500051"/>
    </source>
</evidence>
<accession>A0ABP7EHL1</accession>
<reference evidence="3" key="1">
    <citation type="journal article" date="2019" name="Int. J. Syst. Evol. Microbiol.">
        <title>The Global Catalogue of Microorganisms (GCM) 10K type strain sequencing project: providing services to taxonomists for standard genome sequencing and annotation.</title>
        <authorList>
            <consortium name="The Broad Institute Genomics Platform"/>
            <consortium name="The Broad Institute Genome Sequencing Center for Infectious Disease"/>
            <person name="Wu L."/>
            <person name="Ma J."/>
        </authorList>
    </citation>
    <scope>NUCLEOTIDE SEQUENCE [LARGE SCALE GENOMIC DNA]</scope>
    <source>
        <strain evidence="3">JCM 16548</strain>
    </source>
</reference>
<evidence type="ECO:0000256" key="1">
    <source>
        <dbReference type="SAM" id="MobiDB-lite"/>
    </source>
</evidence>
<evidence type="ECO:0000313" key="2">
    <source>
        <dbReference type="EMBL" id="GAA3718964.1"/>
    </source>
</evidence>
<name>A0ABP7EHL1_9ACTN</name>
<dbReference type="InterPro" id="IPR009057">
    <property type="entry name" value="Homeodomain-like_sf"/>
</dbReference>